<keyword evidence="3" id="KW-1185">Reference proteome</keyword>
<reference evidence="3" key="1">
    <citation type="journal article" date="2019" name="Int. J. Syst. Evol. Microbiol.">
        <title>The Global Catalogue of Microorganisms (GCM) 10K type strain sequencing project: providing services to taxonomists for standard genome sequencing and annotation.</title>
        <authorList>
            <consortium name="The Broad Institute Genomics Platform"/>
            <consortium name="The Broad Institute Genome Sequencing Center for Infectious Disease"/>
            <person name="Wu L."/>
            <person name="Ma J."/>
        </authorList>
    </citation>
    <scope>NUCLEOTIDE SEQUENCE [LARGE SCALE GENOMIC DNA]</scope>
    <source>
        <strain evidence="3">CGMCC 4.7177</strain>
    </source>
</reference>
<accession>A0ABV9AWZ4</accession>
<evidence type="ECO:0000313" key="2">
    <source>
        <dbReference type="EMBL" id="MFC4503927.1"/>
    </source>
</evidence>
<organism evidence="2 3">
    <name type="scientific">Streptomyces vulcanius</name>
    <dbReference type="NCBI Taxonomy" id="1441876"/>
    <lineage>
        <taxon>Bacteria</taxon>
        <taxon>Bacillati</taxon>
        <taxon>Actinomycetota</taxon>
        <taxon>Actinomycetes</taxon>
        <taxon>Kitasatosporales</taxon>
        <taxon>Streptomycetaceae</taxon>
        <taxon>Streptomyces</taxon>
    </lineage>
</organism>
<comment type="caution">
    <text evidence="2">The sequence shown here is derived from an EMBL/GenBank/DDBJ whole genome shotgun (WGS) entry which is preliminary data.</text>
</comment>
<dbReference type="EMBL" id="JBHSFK010000023">
    <property type="protein sequence ID" value="MFC4503927.1"/>
    <property type="molecule type" value="Genomic_DNA"/>
</dbReference>
<feature type="region of interest" description="Disordered" evidence="1">
    <location>
        <begin position="1"/>
        <end position="52"/>
    </location>
</feature>
<evidence type="ECO:0000256" key="1">
    <source>
        <dbReference type="SAM" id="MobiDB-lite"/>
    </source>
</evidence>
<gene>
    <name evidence="2" type="ORF">ACFPIH_31200</name>
</gene>
<sequence length="52" mass="5451">MSEEVVDIEVGSSCTRAQSPSRGEPAEPEFPARAERACFDGQDDAPVAAARG</sequence>
<dbReference type="RefSeq" id="WP_381175815.1">
    <property type="nucleotide sequence ID" value="NZ_JBHSFK010000023.1"/>
</dbReference>
<name>A0ABV9AWZ4_9ACTN</name>
<dbReference type="Proteomes" id="UP001595839">
    <property type="component" value="Unassembled WGS sequence"/>
</dbReference>
<feature type="compositionally biased region" description="Polar residues" evidence="1">
    <location>
        <begin position="12"/>
        <end position="21"/>
    </location>
</feature>
<evidence type="ECO:0000313" key="3">
    <source>
        <dbReference type="Proteomes" id="UP001595839"/>
    </source>
</evidence>
<proteinExistence type="predicted"/>
<protein>
    <submittedName>
        <fullName evidence="2">Uncharacterized protein</fullName>
    </submittedName>
</protein>